<dbReference type="Pfam" id="PF00487">
    <property type="entry name" value="FA_desaturase"/>
    <property type="match status" value="1"/>
</dbReference>
<gene>
    <name evidence="13" type="primary">desA3_1</name>
    <name evidence="13" type="ORF">ENSA5_30070</name>
</gene>
<sequence>MGPRTSNLSPPLDIDAEAFARDLDELQVWLRASAGEEDLRHLRKIEIWGRLAGLLGYATAWIAPNPLSIFALSFARFVRWTAVAHPVCHRAYDRMDGVSRGRLGSVFARGRRRVLDWLDWIDPDAWHEEHNLQHHYRLNEEADPDLVERNLAWLRESQLPRWQRLALIPLMAVSWKFVYYAPSTLDALARAEARRSGGEATPGSTVERVLRERWSTTGLWSFIPRVTSRLWLRSWGPYLLTYFVVLPALFTPLGAWAVISVLINSVLAELLTNAHAFVTIVPNHAGEDLYRFEGRTRSRAEFYLRQVLGSTNFRCGGDLRDLMHGWLNYQIEHHLWPDMSMLQYRRAQPRVREICARHGVPYVQESVWRRCQKTVAIMVGDASMCRYCEAKSTTKTARATRPSG</sequence>
<evidence type="ECO:0000256" key="11">
    <source>
        <dbReference type="ARBA" id="ARBA00023136"/>
    </source>
</evidence>
<keyword evidence="14" id="KW-1185">Reference proteome</keyword>
<dbReference type="InterPro" id="IPR012171">
    <property type="entry name" value="Fatty_acid_desaturase"/>
</dbReference>
<dbReference type="EC" id="1.14.19.-" evidence="13"/>
<evidence type="ECO:0000256" key="4">
    <source>
        <dbReference type="ARBA" id="ARBA00022617"/>
    </source>
</evidence>
<evidence type="ECO:0000256" key="1">
    <source>
        <dbReference type="ARBA" id="ARBA00004141"/>
    </source>
</evidence>
<dbReference type="Proteomes" id="UP000237968">
    <property type="component" value="Unassembled WGS sequence"/>
</dbReference>
<dbReference type="GO" id="GO:0016717">
    <property type="term" value="F:oxidoreductase activity, acting on paired donors, with oxidation of a pair of donors resulting in the reduction of molecular oxygen to two molecules of water"/>
    <property type="evidence" value="ECO:0007669"/>
    <property type="project" value="TreeGrafter"/>
</dbReference>
<dbReference type="OrthoDB" id="104711at2"/>
<evidence type="ECO:0000256" key="8">
    <source>
        <dbReference type="ARBA" id="ARBA00023002"/>
    </source>
</evidence>
<feature type="domain" description="Fatty acid desaturase" evidence="12">
    <location>
        <begin position="61"/>
        <end position="364"/>
    </location>
</feature>
<accession>A0A2S9XZJ5</accession>
<evidence type="ECO:0000256" key="9">
    <source>
        <dbReference type="ARBA" id="ARBA00023004"/>
    </source>
</evidence>
<evidence type="ECO:0000256" key="10">
    <source>
        <dbReference type="ARBA" id="ARBA00023098"/>
    </source>
</evidence>
<evidence type="ECO:0000256" key="2">
    <source>
        <dbReference type="ARBA" id="ARBA00005189"/>
    </source>
</evidence>
<evidence type="ECO:0000313" key="14">
    <source>
        <dbReference type="Proteomes" id="UP000237968"/>
    </source>
</evidence>
<dbReference type="GO" id="GO:0046872">
    <property type="term" value="F:metal ion binding"/>
    <property type="evidence" value="ECO:0007669"/>
    <property type="project" value="UniProtKB-KW"/>
</dbReference>
<keyword evidence="7" id="KW-1133">Transmembrane helix</keyword>
<dbReference type="GO" id="GO:0016020">
    <property type="term" value="C:membrane"/>
    <property type="evidence" value="ECO:0007669"/>
    <property type="project" value="UniProtKB-SubCell"/>
</dbReference>
<protein>
    <submittedName>
        <fullName evidence="13">Stearoyl-CoA 9-desaturase</fullName>
        <ecNumber evidence="13">1.14.19.-</ecNumber>
    </submittedName>
</protein>
<evidence type="ECO:0000256" key="3">
    <source>
        <dbReference type="ARBA" id="ARBA00009295"/>
    </source>
</evidence>
<name>A0A2S9XZJ5_9BACT</name>
<reference evidence="13 14" key="1">
    <citation type="submission" date="2018-03" db="EMBL/GenBank/DDBJ databases">
        <title>Draft Genome Sequences of the Obligatory Marine Myxobacteria Enhygromyxa salina SWB005.</title>
        <authorList>
            <person name="Poehlein A."/>
            <person name="Moghaddam J.A."/>
            <person name="Harms H."/>
            <person name="Alanjari M."/>
            <person name="Koenig G.M."/>
            <person name="Daniel R."/>
            <person name="Schaeberle T.F."/>
        </authorList>
    </citation>
    <scope>NUCLEOTIDE SEQUENCE [LARGE SCALE GENOMIC DNA]</scope>
    <source>
        <strain evidence="13 14">SWB005</strain>
    </source>
</reference>
<dbReference type="AlphaFoldDB" id="A0A2S9XZJ5"/>
<evidence type="ECO:0000256" key="6">
    <source>
        <dbReference type="ARBA" id="ARBA00022723"/>
    </source>
</evidence>
<evidence type="ECO:0000256" key="5">
    <source>
        <dbReference type="ARBA" id="ARBA00022692"/>
    </source>
</evidence>
<evidence type="ECO:0000313" key="13">
    <source>
        <dbReference type="EMBL" id="PRP98275.1"/>
    </source>
</evidence>
<dbReference type="GO" id="GO:0006629">
    <property type="term" value="P:lipid metabolic process"/>
    <property type="evidence" value="ECO:0007669"/>
    <property type="project" value="UniProtKB-KW"/>
</dbReference>
<organism evidence="13 14">
    <name type="scientific">Enhygromyxa salina</name>
    <dbReference type="NCBI Taxonomy" id="215803"/>
    <lineage>
        <taxon>Bacteria</taxon>
        <taxon>Pseudomonadati</taxon>
        <taxon>Myxococcota</taxon>
        <taxon>Polyangia</taxon>
        <taxon>Nannocystales</taxon>
        <taxon>Nannocystaceae</taxon>
        <taxon>Enhygromyxa</taxon>
    </lineage>
</organism>
<comment type="similarity">
    <text evidence="3">Belongs to the fatty acid desaturase type 1 family.</text>
</comment>
<keyword evidence="9" id="KW-0408">Iron</keyword>
<comment type="subcellular location">
    <subcellularLocation>
        <location evidence="1">Membrane</location>
        <topology evidence="1">Multi-pass membrane protein</topology>
    </subcellularLocation>
</comment>
<dbReference type="PANTHER" id="PTHR19353:SF30">
    <property type="entry name" value="DELTA 8-(E)-SPHINGOLIPID DESATURASE"/>
    <property type="match status" value="1"/>
</dbReference>
<dbReference type="PANTHER" id="PTHR19353">
    <property type="entry name" value="FATTY ACID DESATURASE 2"/>
    <property type="match status" value="1"/>
</dbReference>
<keyword evidence="4" id="KW-0349">Heme</keyword>
<comment type="caution">
    <text evidence="13">The sequence shown here is derived from an EMBL/GenBank/DDBJ whole genome shotgun (WGS) entry which is preliminary data.</text>
</comment>
<evidence type="ECO:0000256" key="7">
    <source>
        <dbReference type="ARBA" id="ARBA00022989"/>
    </source>
</evidence>
<keyword evidence="6" id="KW-0479">Metal-binding</keyword>
<keyword evidence="10" id="KW-0443">Lipid metabolism</keyword>
<keyword evidence="8 13" id="KW-0560">Oxidoreductase</keyword>
<keyword evidence="11" id="KW-0472">Membrane</keyword>
<dbReference type="InterPro" id="IPR005804">
    <property type="entry name" value="FA_desaturase_dom"/>
</dbReference>
<keyword evidence="5" id="KW-0812">Transmembrane</keyword>
<evidence type="ECO:0000259" key="12">
    <source>
        <dbReference type="Pfam" id="PF00487"/>
    </source>
</evidence>
<dbReference type="EMBL" id="PVNK01000146">
    <property type="protein sequence ID" value="PRP98275.1"/>
    <property type="molecule type" value="Genomic_DNA"/>
</dbReference>
<comment type="pathway">
    <text evidence="2">Lipid metabolism.</text>
</comment>
<proteinExistence type="inferred from homology"/>